<feature type="region of interest" description="Disordered" evidence="1">
    <location>
        <begin position="304"/>
        <end position="328"/>
    </location>
</feature>
<name>A0A6M3XTY1_9ZZZZ</name>
<organism evidence="4">
    <name type="scientific">viral metagenome</name>
    <dbReference type="NCBI Taxonomy" id="1070528"/>
    <lineage>
        <taxon>unclassified sequences</taxon>
        <taxon>metagenomes</taxon>
        <taxon>organismal metagenomes</taxon>
    </lineage>
</organism>
<evidence type="ECO:0000313" key="4">
    <source>
        <dbReference type="EMBL" id="QJI01415.1"/>
    </source>
</evidence>
<dbReference type="EMBL" id="MT141254">
    <property type="protein sequence ID" value="QJA57098.1"/>
    <property type="molecule type" value="Genomic_DNA"/>
</dbReference>
<reference evidence="4" key="1">
    <citation type="submission" date="2020-03" db="EMBL/GenBank/DDBJ databases">
        <title>The deep terrestrial virosphere.</title>
        <authorList>
            <person name="Holmfeldt K."/>
            <person name="Nilsson E."/>
            <person name="Simone D."/>
            <person name="Lopez-Fernandez M."/>
            <person name="Wu X."/>
            <person name="de Brujin I."/>
            <person name="Lundin D."/>
            <person name="Andersson A."/>
            <person name="Bertilsson S."/>
            <person name="Dopson M."/>
        </authorList>
    </citation>
    <scope>NUCLEOTIDE SEQUENCE</scope>
    <source>
        <strain evidence="3">MM415A01874</strain>
        <strain evidence="2">MM415B01715</strain>
        <strain evidence="4">TM448B02535</strain>
    </source>
</reference>
<protein>
    <recommendedName>
        <fullName evidence="5">Glutamine amidotransferase type-2 domain-containing protein</fullName>
    </recommendedName>
</protein>
<evidence type="ECO:0000313" key="3">
    <source>
        <dbReference type="EMBL" id="QJA75068.1"/>
    </source>
</evidence>
<dbReference type="InterPro" id="IPR029055">
    <property type="entry name" value="Ntn_hydrolases_N"/>
</dbReference>
<evidence type="ECO:0000256" key="1">
    <source>
        <dbReference type="SAM" id="MobiDB-lite"/>
    </source>
</evidence>
<evidence type="ECO:0008006" key="5">
    <source>
        <dbReference type="Google" id="ProtNLM"/>
    </source>
</evidence>
<dbReference type="EMBL" id="MT142138">
    <property type="protein sequence ID" value="QJA75068.1"/>
    <property type="molecule type" value="Genomic_DNA"/>
</dbReference>
<accession>A0A6M3XTY1</accession>
<gene>
    <name evidence="3" type="ORF">MM415A01874_0016</name>
    <name evidence="2" type="ORF">MM415B01715_0010</name>
    <name evidence="4" type="ORF">TM448B02535_0003</name>
</gene>
<evidence type="ECO:0000313" key="2">
    <source>
        <dbReference type="EMBL" id="QJA57098.1"/>
    </source>
</evidence>
<dbReference type="EMBL" id="MT144922">
    <property type="protein sequence ID" value="QJI01415.1"/>
    <property type="molecule type" value="Genomic_DNA"/>
</dbReference>
<dbReference type="SUPFAM" id="SSF56235">
    <property type="entry name" value="N-terminal nucleophile aminohydrolases (Ntn hydrolases)"/>
    <property type="match status" value="1"/>
</dbReference>
<dbReference type="AlphaFoldDB" id="A0A6M3XTY1"/>
<dbReference type="Gene3D" id="3.60.20.10">
    <property type="entry name" value="Glutamine Phosphoribosylpyrophosphate, subunit 1, domain 1"/>
    <property type="match status" value="1"/>
</dbReference>
<proteinExistence type="predicted"/>
<sequence length="328" mass="36800">MCLAIYKPTRSKLPTKEELEEAFRVNSDGFGLAVRVKDKGVVILKGAMTRDDMFALLKKVEEHADTRRSPMLLHFRHATEGRVWAGNCHPFPVTSNPKDLQAVSIVTDMALVHNGVITHLDNKECEPVKPTARPAGTGTRPLLPVPYRGRQFYDDDYGWYGGEGAPVNAIGQSNYYRSGLELKFTDTQVFIRDFLAPLKPVLMTKPFIRMIVNWVGSKFAILTQDNFWLLGDFHEHAGCWFSNKSYVKTITTTYTRTEPPMMNRPASSGIYLKCDLCLQFKLKSEVEDMDDNRVCSVCRRALGAESPTKSEDTKEETPAPAGGETAKV</sequence>
<feature type="compositionally biased region" description="Basic and acidic residues" evidence="1">
    <location>
        <begin position="308"/>
        <end position="317"/>
    </location>
</feature>